<dbReference type="Proteomes" id="UP000077266">
    <property type="component" value="Unassembled WGS sequence"/>
</dbReference>
<accession>A0A165B5T5</accession>
<sequence length="120" mass="13489">MEKKYINDFRGAVASITDETTTDPLHITFDTLWVENPDQRWPDGFQRLTFWFAGCVDLNSLPDTPGPPGSPLDLSARWVPLQAALAAIEGDEPGSTVLDIFKQLWENSKRPLDQRGTMLE</sequence>
<protein>
    <submittedName>
        <fullName evidence="1">Uncharacterized protein</fullName>
    </submittedName>
</protein>
<evidence type="ECO:0000313" key="1">
    <source>
        <dbReference type="EMBL" id="KZV79881.1"/>
    </source>
</evidence>
<dbReference type="OrthoDB" id="10259236at2759"/>
<dbReference type="AlphaFoldDB" id="A0A165B5T5"/>
<dbReference type="EMBL" id="KV426549">
    <property type="protein sequence ID" value="KZV79881.1"/>
    <property type="molecule type" value="Genomic_DNA"/>
</dbReference>
<name>A0A165B5T5_EXIGL</name>
<organism evidence="1 2">
    <name type="scientific">Exidia glandulosa HHB12029</name>
    <dbReference type="NCBI Taxonomy" id="1314781"/>
    <lineage>
        <taxon>Eukaryota</taxon>
        <taxon>Fungi</taxon>
        <taxon>Dikarya</taxon>
        <taxon>Basidiomycota</taxon>
        <taxon>Agaricomycotina</taxon>
        <taxon>Agaricomycetes</taxon>
        <taxon>Auriculariales</taxon>
        <taxon>Exidiaceae</taxon>
        <taxon>Exidia</taxon>
    </lineage>
</organism>
<proteinExistence type="predicted"/>
<dbReference type="InParanoid" id="A0A165B5T5"/>
<reference evidence="1 2" key="1">
    <citation type="journal article" date="2016" name="Mol. Biol. Evol.">
        <title>Comparative Genomics of Early-Diverging Mushroom-Forming Fungi Provides Insights into the Origins of Lignocellulose Decay Capabilities.</title>
        <authorList>
            <person name="Nagy L.G."/>
            <person name="Riley R."/>
            <person name="Tritt A."/>
            <person name="Adam C."/>
            <person name="Daum C."/>
            <person name="Floudas D."/>
            <person name="Sun H."/>
            <person name="Yadav J.S."/>
            <person name="Pangilinan J."/>
            <person name="Larsson K.H."/>
            <person name="Matsuura K."/>
            <person name="Barry K."/>
            <person name="Labutti K."/>
            <person name="Kuo R."/>
            <person name="Ohm R.A."/>
            <person name="Bhattacharya S.S."/>
            <person name="Shirouzu T."/>
            <person name="Yoshinaga Y."/>
            <person name="Martin F.M."/>
            <person name="Grigoriev I.V."/>
            <person name="Hibbett D.S."/>
        </authorList>
    </citation>
    <scope>NUCLEOTIDE SEQUENCE [LARGE SCALE GENOMIC DNA]</scope>
    <source>
        <strain evidence="1 2">HHB12029</strain>
    </source>
</reference>
<keyword evidence="2" id="KW-1185">Reference proteome</keyword>
<gene>
    <name evidence="1" type="ORF">EXIGLDRAFT_734050</name>
</gene>
<evidence type="ECO:0000313" key="2">
    <source>
        <dbReference type="Proteomes" id="UP000077266"/>
    </source>
</evidence>